<evidence type="ECO:0000313" key="2">
    <source>
        <dbReference type="EMBL" id="KAA8584077.1"/>
    </source>
</evidence>
<organism evidence="2 3">
    <name type="scientific">Etheostoma spectabile</name>
    <name type="common">orangethroat darter</name>
    <dbReference type="NCBI Taxonomy" id="54343"/>
    <lineage>
        <taxon>Eukaryota</taxon>
        <taxon>Metazoa</taxon>
        <taxon>Chordata</taxon>
        <taxon>Craniata</taxon>
        <taxon>Vertebrata</taxon>
        <taxon>Euteleostomi</taxon>
        <taxon>Actinopterygii</taxon>
        <taxon>Neopterygii</taxon>
        <taxon>Teleostei</taxon>
        <taxon>Neoteleostei</taxon>
        <taxon>Acanthomorphata</taxon>
        <taxon>Eupercaria</taxon>
        <taxon>Perciformes</taxon>
        <taxon>Percoidei</taxon>
        <taxon>Percidae</taxon>
        <taxon>Etheostomatinae</taxon>
        <taxon>Etheostoma</taxon>
    </lineage>
</organism>
<comment type="caution">
    <text evidence="2">The sequence shown here is derived from an EMBL/GenBank/DDBJ whole genome shotgun (WGS) entry which is preliminary data.</text>
</comment>
<dbReference type="Proteomes" id="UP000327493">
    <property type="component" value="Chromosome 17"/>
</dbReference>
<keyword evidence="3" id="KW-1185">Reference proteome</keyword>
<evidence type="ECO:0000256" key="1">
    <source>
        <dbReference type="SAM" id="MobiDB-lite"/>
    </source>
</evidence>
<proteinExistence type="predicted"/>
<accession>A0A5J5CQR0</accession>
<name>A0A5J5CQR0_9PERO</name>
<feature type="region of interest" description="Disordered" evidence="1">
    <location>
        <begin position="73"/>
        <end position="97"/>
    </location>
</feature>
<protein>
    <submittedName>
        <fullName evidence="2">Uncharacterized protein</fullName>
    </submittedName>
</protein>
<reference evidence="2 3" key="1">
    <citation type="submission" date="2019-08" db="EMBL/GenBank/DDBJ databases">
        <title>A chromosome-level genome assembly, high-density linkage maps, and genome scans reveal the genomic architecture of hybrid incompatibilities underlying speciation via character displacement in darters (Percidae: Etheostominae).</title>
        <authorList>
            <person name="Moran R.L."/>
            <person name="Catchen J.M."/>
            <person name="Fuller R.C."/>
        </authorList>
    </citation>
    <scope>NUCLEOTIDE SEQUENCE [LARGE SCALE GENOMIC DNA]</scope>
    <source>
        <strain evidence="2">EspeVRDwgs_2016</strain>
        <tissue evidence="2">Muscle</tissue>
    </source>
</reference>
<gene>
    <name evidence="2" type="ORF">FQN60_015285</name>
</gene>
<evidence type="ECO:0000313" key="3">
    <source>
        <dbReference type="Proteomes" id="UP000327493"/>
    </source>
</evidence>
<dbReference type="EMBL" id="VOFY01000017">
    <property type="protein sequence ID" value="KAA8584077.1"/>
    <property type="molecule type" value="Genomic_DNA"/>
</dbReference>
<sequence>MEKEEEGGMDGEKSLTLRFSGGLSLSLCDVSSVKPDRRDNHHSSAISTKSLARSECEEMLCCQLEGSGFSPDEWRKGSVTPVNDPQRPLVSCPGTTQWPPLRVIEEPKWPLL</sequence>
<dbReference type="AlphaFoldDB" id="A0A5J5CQR0"/>